<reference evidence="2 3" key="1">
    <citation type="submission" date="2015-06" db="EMBL/GenBank/DDBJ databases">
        <title>Survival trade-offs in plant roots during colonization by closely related pathogenic and mutualistic fungi.</title>
        <authorList>
            <person name="Hacquard S."/>
            <person name="Kracher B."/>
            <person name="Hiruma K."/>
            <person name="Weinman A."/>
            <person name="Muench P."/>
            <person name="Garrido Oter R."/>
            <person name="Ver Loren van Themaat E."/>
            <person name="Dallerey J.-F."/>
            <person name="Damm U."/>
            <person name="Henrissat B."/>
            <person name="Lespinet O."/>
            <person name="Thon M."/>
            <person name="Kemen E."/>
            <person name="McHardy A.C."/>
            <person name="Schulze-Lefert P."/>
            <person name="O'Connell R.J."/>
        </authorList>
    </citation>
    <scope>NUCLEOTIDE SEQUENCE [LARGE SCALE GENOMIC DNA]</scope>
    <source>
        <strain evidence="2 3">MAFF 238704</strain>
    </source>
</reference>
<comment type="caution">
    <text evidence="2">The sequence shown here is derived from an EMBL/GenBank/DDBJ whole genome shotgun (WGS) entry which is preliminary data.</text>
</comment>
<dbReference type="AlphaFoldDB" id="A0A166ZRG2"/>
<sequence>MSQHPHHADRALFATPVMSHAPPLPSGVVSALSGAVPPTYGQLNGAIYVPEGKTTTQISYWICTSAGSPSTVDVTVGLPSPPPPPPGHWWREGNAGEDTREDANTDLQPASGEDQHESNYLERNATTGGLRESLANSVYSLIDDTNNFDNAEAASSPETNIMTLAACNATNKERIGDEEIECQTSTDSDFGWPKLKPPSSTDNGPAVSDWLVMDAEEAPGSEALRENEERERSTFKRMQIECTRQRRFFERVRVETALAREAGLYSRDRSTRTASGRLGRRP</sequence>
<evidence type="ECO:0000313" key="3">
    <source>
        <dbReference type="Proteomes" id="UP000076584"/>
    </source>
</evidence>
<dbReference type="STRING" id="1573173.A0A166ZRG2"/>
<feature type="region of interest" description="Disordered" evidence="1">
    <location>
        <begin position="184"/>
        <end position="205"/>
    </location>
</feature>
<accession>A0A166ZRG2</accession>
<evidence type="ECO:0000256" key="1">
    <source>
        <dbReference type="SAM" id="MobiDB-lite"/>
    </source>
</evidence>
<gene>
    <name evidence="2" type="ORF">CI238_13361</name>
</gene>
<feature type="region of interest" description="Disordered" evidence="1">
    <location>
        <begin position="78"/>
        <end position="119"/>
    </location>
</feature>
<proteinExistence type="predicted"/>
<keyword evidence="3" id="KW-1185">Reference proteome</keyword>
<dbReference type="EMBL" id="LFIW01002122">
    <property type="protein sequence ID" value="KZL79266.1"/>
    <property type="molecule type" value="Genomic_DNA"/>
</dbReference>
<organism evidence="2 3">
    <name type="scientific">Colletotrichum incanum</name>
    <name type="common">Soybean anthracnose fungus</name>
    <dbReference type="NCBI Taxonomy" id="1573173"/>
    <lineage>
        <taxon>Eukaryota</taxon>
        <taxon>Fungi</taxon>
        <taxon>Dikarya</taxon>
        <taxon>Ascomycota</taxon>
        <taxon>Pezizomycotina</taxon>
        <taxon>Sordariomycetes</taxon>
        <taxon>Hypocreomycetidae</taxon>
        <taxon>Glomerellales</taxon>
        <taxon>Glomerellaceae</taxon>
        <taxon>Colletotrichum</taxon>
        <taxon>Colletotrichum spaethianum species complex</taxon>
    </lineage>
</organism>
<dbReference type="Proteomes" id="UP000076584">
    <property type="component" value="Unassembled WGS sequence"/>
</dbReference>
<evidence type="ECO:0000313" key="2">
    <source>
        <dbReference type="EMBL" id="KZL79266.1"/>
    </source>
</evidence>
<name>A0A166ZRG2_COLIC</name>
<protein>
    <submittedName>
        <fullName evidence="2">Uncharacterized protein</fullName>
    </submittedName>
</protein>
<feature type="region of interest" description="Disordered" evidence="1">
    <location>
        <begin position="260"/>
        <end position="282"/>
    </location>
</feature>